<protein>
    <submittedName>
        <fullName evidence="15">Uncharacterized protein</fullName>
    </submittedName>
</protein>
<keyword evidence="11 12" id="KW-0472">Membrane</keyword>
<dbReference type="Pfam" id="PF17047">
    <property type="entry name" value="SMP_LBD"/>
    <property type="match status" value="1"/>
</dbReference>
<feature type="transmembrane region" description="Helical" evidence="12">
    <location>
        <begin position="6"/>
        <end position="28"/>
    </location>
</feature>
<dbReference type="GO" id="GO:0008289">
    <property type="term" value="F:lipid binding"/>
    <property type="evidence" value="ECO:0007669"/>
    <property type="project" value="UniProtKB-KW"/>
</dbReference>
<keyword evidence="10" id="KW-0446">Lipid-binding</keyword>
<dbReference type="CDD" id="cd21677">
    <property type="entry name" value="SMP_SYT"/>
    <property type="match status" value="1"/>
</dbReference>
<dbReference type="AlphaFoldDB" id="A0AAV0RMJ8"/>
<dbReference type="PANTHER" id="PTHR10774">
    <property type="entry name" value="EXTENDED SYNAPTOTAGMIN-RELATED"/>
    <property type="match status" value="1"/>
</dbReference>
<dbReference type="GO" id="GO:0016020">
    <property type="term" value="C:membrane"/>
    <property type="evidence" value="ECO:0007669"/>
    <property type="project" value="UniProtKB-SubCell"/>
</dbReference>
<dbReference type="GO" id="GO:0005783">
    <property type="term" value="C:endoplasmic reticulum"/>
    <property type="evidence" value="ECO:0007669"/>
    <property type="project" value="TreeGrafter"/>
</dbReference>
<dbReference type="PRINTS" id="PR00360">
    <property type="entry name" value="C2DOMAIN"/>
</dbReference>
<dbReference type="GO" id="GO:0006869">
    <property type="term" value="P:lipid transport"/>
    <property type="evidence" value="ECO:0007669"/>
    <property type="project" value="UniProtKB-KW"/>
</dbReference>
<dbReference type="PROSITE" id="PS51847">
    <property type="entry name" value="SMP"/>
    <property type="match status" value="1"/>
</dbReference>
<evidence type="ECO:0000256" key="11">
    <source>
        <dbReference type="ARBA" id="ARBA00023136"/>
    </source>
</evidence>
<comment type="similarity">
    <text evidence="2">Belongs to the synaptotagmin family.</text>
</comment>
<evidence type="ECO:0000256" key="3">
    <source>
        <dbReference type="ARBA" id="ARBA00022448"/>
    </source>
</evidence>
<dbReference type="Gene3D" id="2.60.40.150">
    <property type="entry name" value="C2 domain"/>
    <property type="match status" value="1"/>
</dbReference>
<evidence type="ECO:0000256" key="10">
    <source>
        <dbReference type="ARBA" id="ARBA00023121"/>
    </source>
</evidence>
<evidence type="ECO:0000259" key="13">
    <source>
        <dbReference type="PROSITE" id="PS50004"/>
    </source>
</evidence>
<evidence type="ECO:0000313" key="16">
    <source>
        <dbReference type="Proteomes" id="UP001154282"/>
    </source>
</evidence>
<dbReference type="SMART" id="SM00239">
    <property type="entry name" value="C2"/>
    <property type="match status" value="1"/>
</dbReference>
<dbReference type="InterPro" id="IPR039010">
    <property type="entry name" value="Synaptotagmin_SMP"/>
</dbReference>
<evidence type="ECO:0000256" key="12">
    <source>
        <dbReference type="SAM" id="Phobius"/>
    </source>
</evidence>
<evidence type="ECO:0000259" key="14">
    <source>
        <dbReference type="PROSITE" id="PS51847"/>
    </source>
</evidence>
<dbReference type="Proteomes" id="UP001154282">
    <property type="component" value="Unassembled WGS sequence"/>
</dbReference>
<evidence type="ECO:0000256" key="7">
    <source>
        <dbReference type="ARBA" id="ARBA00022837"/>
    </source>
</evidence>
<gene>
    <name evidence="15" type="ORF">LITE_LOCUS48457</name>
</gene>
<dbReference type="CDD" id="cd00030">
    <property type="entry name" value="C2"/>
    <property type="match status" value="1"/>
</dbReference>
<keyword evidence="6" id="KW-0677">Repeat</keyword>
<dbReference type="InterPro" id="IPR031468">
    <property type="entry name" value="SMP_LBD"/>
</dbReference>
<dbReference type="SUPFAM" id="SSF49562">
    <property type="entry name" value="C2 domain (Calcium/lipid-binding domain, CaLB)"/>
    <property type="match status" value="1"/>
</dbReference>
<feature type="domain" description="SMP-LTD" evidence="14">
    <location>
        <begin position="67"/>
        <end position="249"/>
    </location>
</feature>
<evidence type="ECO:0000256" key="2">
    <source>
        <dbReference type="ARBA" id="ARBA00006996"/>
    </source>
</evidence>
<keyword evidence="7" id="KW-0106">Calcium</keyword>
<keyword evidence="4 12" id="KW-0812">Transmembrane</keyword>
<accession>A0AAV0RMJ8</accession>
<keyword evidence="8 12" id="KW-1133">Transmembrane helix</keyword>
<dbReference type="Pfam" id="PF00168">
    <property type="entry name" value="C2"/>
    <property type="match status" value="1"/>
</dbReference>
<dbReference type="EMBL" id="CAMGYJ010000011">
    <property type="protein sequence ID" value="CAI0557713.1"/>
    <property type="molecule type" value="Genomic_DNA"/>
</dbReference>
<dbReference type="GO" id="GO:0046872">
    <property type="term" value="F:metal ion binding"/>
    <property type="evidence" value="ECO:0007669"/>
    <property type="project" value="UniProtKB-KW"/>
</dbReference>
<dbReference type="InterPro" id="IPR035892">
    <property type="entry name" value="C2_domain_sf"/>
</dbReference>
<name>A0AAV0RMJ8_9ROSI</name>
<dbReference type="PANTHER" id="PTHR10774:SF214">
    <property type="entry name" value="CALCIUM-DEPENDENT LIPID-BINDING (CALB DOMAIN) FAMILY PROTEIN-RELATED"/>
    <property type="match status" value="1"/>
</dbReference>
<evidence type="ECO:0000256" key="9">
    <source>
        <dbReference type="ARBA" id="ARBA00023055"/>
    </source>
</evidence>
<keyword evidence="16" id="KW-1185">Reference proteome</keyword>
<reference evidence="15" key="1">
    <citation type="submission" date="2022-08" db="EMBL/GenBank/DDBJ databases">
        <authorList>
            <person name="Gutierrez-Valencia J."/>
        </authorList>
    </citation>
    <scope>NUCLEOTIDE SEQUENCE</scope>
</reference>
<evidence type="ECO:0000256" key="8">
    <source>
        <dbReference type="ARBA" id="ARBA00022989"/>
    </source>
</evidence>
<proteinExistence type="inferred from homology"/>
<evidence type="ECO:0000313" key="15">
    <source>
        <dbReference type="EMBL" id="CAI0557713.1"/>
    </source>
</evidence>
<dbReference type="InterPro" id="IPR000008">
    <property type="entry name" value="C2_dom"/>
</dbReference>
<evidence type="ECO:0000256" key="1">
    <source>
        <dbReference type="ARBA" id="ARBA00004167"/>
    </source>
</evidence>
<keyword evidence="5" id="KW-0479">Metal-binding</keyword>
<dbReference type="InterPro" id="IPR045050">
    <property type="entry name" value="Synaptotagmin_plant"/>
</dbReference>
<keyword evidence="3" id="KW-0813">Transport</keyword>
<dbReference type="PROSITE" id="PS50004">
    <property type="entry name" value="C2"/>
    <property type="match status" value="1"/>
</dbReference>
<comment type="caution">
    <text evidence="15">The sequence shown here is derived from an EMBL/GenBank/DDBJ whole genome shotgun (WGS) entry which is preliminary data.</text>
</comment>
<evidence type="ECO:0000256" key="4">
    <source>
        <dbReference type="ARBA" id="ARBA00022692"/>
    </source>
</evidence>
<keyword evidence="9" id="KW-0445">Lipid transport</keyword>
<comment type="subcellular location">
    <subcellularLocation>
        <location evidence="1">Membrane</location>
        <topology evidence="1">Single-pass membrane protein</topology>
    </subcellularLocation>
</comment>
<feature type="domain" description="C2" evidence="13">
    <location>
        <begin position="240"/>
        <end position="356"/>
    </location>
</feature>
<evidence type="ECO:0000256" key="6">
    <source>
        <dbReference type="ARBA" id="ARBA00022737"/>
    </source>
</evidence>
<organism evidence="15 16">
    <name type="scientific">Linum tenue</name>
    <dbReference type="NCBI Taxonomy" id="586396"/>
    <lineage>
        <taxon>Eukaryota</taxon>
        <taxon>Viridiplantae</taxon>
        <taxon>Streptophyta</taxon>
        <taxon>Embryophyta</taxon>
        <taxon>Tracheophyta</taxon>
        <taxon>Spermatophyta</taxon>
        <taxon>Magnoliopsida</taxon>
        <taxon>eudicotyledons</taxon>
        <taxon>Gunneridae</taxon>
        <taxon>Pentapetalae</taxon>
        <taxon>rosids</taxon>
        <taxon>fabids</taxon>
        <taxon>Malpighiales</taxon>
        <taxon>Linaceae</taxon>
        <taxon>Linum</taxon>
    </lineage>
</organism>
<evidence type="ECO:0000256" key="5">
    <source>
        <dbReference type="ARBA" id="ARBA00022723"/>
    </source>
</evidence>
<sequence length="356" mass="40681">MGFFSMIFGFVGLGVGISTGIVIGYFLFIHSVPSDVKDPEIRPLAEQDDETLQRMFPEIPPWVKNPDHERIDWLNKFIEYMWPYLDKAICKTVQEIAKPIIAEQIPKYKIDSVEFEKLTLGSLPPTFQGMKVYVTDEKELIMEPCIKWAGNPNVLVAVKAFGLKATAQVLDLQVFASPRITLKPLVPSFPCFANIYVSLMEKPHVDFGLKLVGADLMSIPGVYRLVQEIIKDQVANMYLWPKTLGIQVLDAKCRALKRPVGILTVKVLRAMRLKKKDLLGASDPYVKLKLSEDKVPSKKTTVRHKNLNPEWNEEFSMTVRDPETQALELHVYDWEQVFKTSPRMTTFPIYLLDHLK</sequence>